<dbReference type="Proteomes" id="UP000647416">
    <property type="component" value="Unassembled WGS sequence"/>
</dbReference>
<dbReference type="EMBL" id="JACRTE010000006">
    <property type="protein sequence ID" value="MBC8596579.1"/>
    <property type="molecule type" value="Genomic_DNA"/>
</dbReference>
<name>A0A926ISN3_9FIRM</name>
<protein>
    <submittedName>
        <fullName evidence="1">Twitching motility protein PilT</fullName>
    </submittedName>
</protein>
<sequence length="136" mass="15256">MVNLIVGKKGTGKTKMMLDRVNEAIDTAHGNVVFINSGDRHVYQLNYAVRLIDAAEYAIKTYNEFICFINGALSQNYDITHIFVDSLFKVVDDDIKGLDGFIEKIDKIAKDKNINFTITVSAAKSELPEKVYGYIV</sequence>
<accession>A0A926ISN3</accession>
<dbReference type="AlphaFoldDB" id="A0A926ISN3"/>
<dbReference type="InterPro" id="IPR027417">
    <property type="entry name" value="P-loop_NTPase"/>
</dbReference>
<reference evidence="1" key="1">
    <citation type="submission" date="2020-08" db="EMBL/GenBank/DDBJ databases">
        <title>Genome public.</title>
        <authorList>
            <person name="Liu C."/>
            <person name="Sun Q."/>
        </authorList>
    </citation>
    <scope>NUCLEOTIDE SEQUENCE</scope>
    <source>
        <strain evidence="1">NSJ-50</strain>
    </source>
</reference>
<dbReference type="SUPFAM" id="SSF52540">
    <property type="entry name" value="P-loop containing nucleoside triphosphate hydrolases"/>
    <property type="match status" value="1"/>
</dbReference>
<organism evidence="1 2">
    <name type="scientific">Qingrenia yutianensis</name>
    <dbReference type="NCBI Taxonomy" id="2763676"/>
    <lineage>
        <taxon>Bacteria</taxon>
        <taxon>Bacillati</taxon>
        <taxon>Bacillota</taxon>
        <taxon>Clostridia</taxon>
        <taxon>Eubacteriales</taxon>
        <taxon>Oscillospiraceae</taxon>
        <taxon>Qingrenia</taxon>
    </lineage>
</organism>
<keyword evidence="2" id="KW-1185">Reference proteome</keyword>
<gene>
    <name evidence="1" type="ORF">H8706_06810</name>
</gene>
<comment type="caution">
    <text evidence="1">The sequence shown here is derived from an EMBL/GenBank/DDBJ whole genome shotgun (WGS) entry which is preliminary data.</text>
</comment>
<evidence type="ECO:0000313" key="2">
    <source>
        <dbReference type="Proteomes" id="UP000647416"/>
    </source>
</evidence>
<proteinExistence type="predicted"/>
<dbReference type="RefSeq" id="WP_262432039.1">
    <property type="nucleotide sequence ID" value="NZ_JACRTE010000006.1"/>
</dbReference>
<evidence type="ECO:0000313" key="1">
    <source>
        <dbReference type="EMBL" id="MBC8596579.1"/>
    </source>
</evidence>